<keyword evidence="2" id="KW-1133">Transmembrane helix</keyword>
<evidence type="ECO:0000313" key="3">
    <source>
        <dbReference type="EMBL" id="KAG5678976.1"/>
    </source>
</evidence>
<keyword evidence="2" id="KW-0812">Transmembrane</keyword>
<dbReference type="Proteomes" id="UP001107558">
    <property type="component" value="Chromosome 2"/>
</dbReference>
<comment type="caution">
    <text evidence="3">The sequence shown here is derived from an EMBL/GenBank/DDBJ whole genome shotgun (WGS) entry which is preliminary data.</text>
</comment>
<keyword evidence="2" id="KW-0472">Membrane</keyword>
<evidence type="ECO:0000313" key="4">
    <source>
        <dbReference type="Proteomes" id="UP001107558"/>
    </source>
</evidence>
<gene>
    <name evidence="3" type="ORF">PVAND_008591</name>
</gene>
<dbReference type="AlphaFoldDB" id="A0A9J6CAR0"/>
<feature type="transmembrane region" description="Helical" evidence="2">
    <location>
        <begin position="74"/>
        <end position="95"/>
    </location>
</feature>
<reference evidence="3" key="1">
    <citation type="submission" date="2021-03" db="EMBL/GenBank/DDBJ databases">
        <title>Chromosome level genome of the anhydrobiotic midge Polypedilum vanderplanki.</title>
        <authorList>
            <person name="Yoshida Y."/>
            <person name="Kikawada T."/>
            <person name="Gusev O."/>
        </authorList>
    </citation>
    <scope>NUCLEOTIDE SEQUENCE</scope>
    <source>
        <strain evidence="3">NIAS01</strain>
        <tissue evidence="3">Whole body or cell culture</tissue>
    </source>
</reference>
<feature type="compositionally biased region" description="Low complexity" evidence="1">
    <location>
        <begin position="197"/>
        <end position="207"/>
    </location>
</feature>
<evidence type="ECO:0000256" key="2">
    <source>
        <dbReference type="SAM" id="Phobius"/>
    </source>
</evidence>
<evidence type="ECO:0000256" key="1">
    <source>
        <dbReference type="SAM" id="MobiDB-lite"/>
    </source>
</evidence>
<keyword evidence="4" id="KW-1185">Reference proteome</keyword>
<feature type="region of interest" description="Disordered" evidence="1">
    <location>
        <begin position="197"/>
        <end position="239"/>
    </location>
</feature>
<dbReference type="EMBL" id="JADBJN010000002">
    <property type="protein sequence ID" value="KAG5678976.1"/>
    <property type="molecule type" value="Genomic_DNA"/>
</dbReference>
<sequence length="276" mass="31287">MGIYRTALLVAVSHANMDRHSNQNINSNHTWTSLTSGASNNPEYYINTNYYNYTSYRDRGLKNDLYEFHGNVNVLLGGAMLFVISTIVCLICYCCHRKSKMRSSLYMQHHRWFDSDYNMEVYSVEQYYDMTASIHDHDDSFAMIRNVNERPPSYECIMALNEALGRHQKVAPALNLNRELADVEVVNSKTSTVDVNGNIIQCDNNNNAEQPRPTTSSSSSSTNENEVNGNNEEDDNGNWDIARANGIVKLDMSKIMDQTGLPTYEAALTLKSSNYI</sequence>
<dbReference type="OrthoDB" id="7791642at2759"/>
<protein>
    <submittedName>
        <fullName evidence="3">Uncharacterized protein</fullName>
    </submittedName>
</protein>
<feature type="compositionally biased region" description="Low complexity" evidence="1">
    <location>
        <begin position="215"/>
        <end position="230"/>
    </location>
</feature>
<organism evidence="3 4">
    <name type="scientific">Polypedilum vanderplanki</name>
    <name type="common">Sleeping chironomid midge</name>
    <dbReference type="NCBI Taxonomy" id="319348"/>
    <lineage>
        <taxon>Eukaryota</taxon>
        <taxon>Metazoa</taxon>
        <taxon>Ecdysozoa</taxon>
        <taxon>Arthropoda</taxon>
        <taxon>Hexapoda</taxon>
        <taxon>Insecta</taxon>
        <taxon>Pterygota</taxon>
        <taxon>Neoptera</taxon>
        <taxon>Endopterygota</taxon>
        <taxon>Diptera</taxon>
        <taxon>Nematocera</taxon>
        <taxon>Chironomoidea</taxon>
        <taxon>Chironomidae</taxon>
        <taxon>Chironominae</taxon>
        <taxon>Polypedilum</taxon>
        <taxon>Polypedilum</taxon>
    </lineage>
</organism>
<accession>A0A9J6CAR0</accession>
<name>A0A9J6CAR0_POLVA</name>
<proteinExistence type="predicted"/>